<evidence type="ECO:0000259" key="4">
    <source>
        <dbReference type="PROSITE" id="PS01124"/>
    </source>
</evidence>
<gene>
    <name evidence="5" type="ORF">DFQ14_109154</name>
</gene>
<dbReference type="InterPro" id="IPR046532">
    <property type="entry name" value="DUF6597"/>
</dbReference>
<organism evidence="5 6">
    <name type="scientific">Halopolyspora algeriensis</name>
    <dbReference type="NCBI Taxonomy" id="1500506"/>
    <lineage>
        <taxon>Bacteria</taxon>
        <taxon>Bacillati</taxon>
        <taxon>Actinomycetota</taxon>
        <taxon>Actinomycetes</taxon>
        <taxon>Actinomycetes incertae sedis</taxon>
        <taxon>Halopolyspora</taxon>
    </lineage>
</organism>
<dbReference type="PANTHER" id="PTHR46796">
    <property type="entry name" value="HTH-TYPE TRANSCRIPTIONAL ACTIVATOR RHAS-RELATED"/>
    <property type="match status" value="1"/>
</dbReference>
<dbReference type="InterPro" id="IPR018060">
    <property type="entry name" value="HTH_AraC"/>
</dbReference>
<evidence type="ECO:0000256" key="1">
    <source>
        <dbReference type="ARBA" id="ARBA00023015"/>
    </source>
</evidence>
<dbReference type="GO" id="GO:0003700">
    <property type="term" value="F:DNA-binding transcription factor activity"/>
    <property type="evidence" value="ECO:0007669"/>
    <property type="project" value="InterPro"/>
</dbReference>
<keyword evidence="3" id="KW-0804">Transcription</keyword>
<dbReference type="GO" id="GO:0043565">
    <property type="term" value="F:sequence-specific DNA binding"/>
    <property type="evidence" value="ECO:0007669"/>
    <property type="project" value="InterPro"/>
</dbReference>
<feature type="domain" description="HTH araC/xylS-type" evidence="4">
    <location>
        <begin position="180"/>
        <end position="263"/>
    </location>
</feature>
<dbReference type="InterPro" id="IPR050204">
    <property type="entry name" value="AraC_XylS_family_regulators"/>
</dbReference>
<evidence type="ECO:0000313" key="6">
    <source>
        <dbReference type="Proteomes" id="UP000253495"/>
    </source>
</evidence>
<accession>A0A368VIJ0</accession>
<evidence type="ECO:0000313" key="5">
    <source>
        <dbReference type="EMBL" id="RCW41077.1"/>
    </source>
</evidence>
<dbReference type="Pfam" id="PF12833">
    <property type="entry name" value="HTH_18"/>
    <property type="match status" value="1"/>
</dbReference>
<dbReference type="AlphaFoldDB" id="A0A368VIJ0"/>
<dbReference type="PROSITE" id="PS01124">
    <property type="entry name" value="HTH_ARAC_FAMILY_2"/>
    <property type="match status" value="1"/>
</dbReference>
<keyword evidence="6" id="KW-1185">Reference proteome</keyword>
<dbReference type="RefSeq" id="WP_158546706.1">
    <property type="nucleotide sequence ID" value="NZ_QPJC01000009.1"/>
</dbReference>
<dbReference type="SMART" id="SM00342">
    <property type="entry name" value="HTH_ARAC"/>
    <property type="match status" value="1"/>
</dbReference>
<dbReference type="EMBL" id="QPJC01000009">
    <property type="protein sequence ID" value="RCW41077.1"/>
    <property type="molecule type" value="Genomic_DNA"/>
</dbReference>
<proteinExistence type="predicted"/>
<comment type="caution">
    <text evidence="5">The sequence shown here is derived from an EMBL/GenBank/DDBJ whole genome shotgun (WGS) entry which is preliminary data.</text>
</comment>
<evidence type="ECO:0000256" key="3">
    <source>
        <dbReference type="ARBA" id="ARBA00023163"/>
    </source>
</evidence>
<reference evidence="5 6" key="1">
    <citation type="submission" date="2018-07" db="EMBL/GenBank/DDBJ databases">
        <title>Genomic Encyclopedia of Type Strains, Phase III (KMG-III): the genomes of soil and plant-associated and newly described type strains.</title>
        <authorList>
            <person name="Whitman W."/>
        </authorList>
    </citation>
    <scope>NUCLEOTIDE SEQUENCE [LARGE SCALE GENOMIC DNA]</scope>
    <source>
        <strain evidence="5 6">CECT 8575</strain>
    </source>
</reference>
<dbReference type="Proteomes" id="UP000253495">
    <property type="component" value="Unassembled WGS sequence"/>
</dbReference>
<sequence length="275" mass="30231">MSSTMFTSMTPGGLTGKFVKSFWLHEGERPVRRAELRLPTGAVELMINLRADCFRLPDNVGVGQVYPGVVVAGPYQRAYVLDTAQQSHVLGVVFRPGAARPLVGAPLHELCGRHVALEDLWGAGAERVREQVLAAPDAATRLRTLESALRDRLARSAELAHPLAAAATACLADAPGRHGIGRLGERLGWTPRRVEQVFRTDVGLSPKAYQRLQRFRSALSDIDDSARLGWSAFALEHDYYDQAHLSREFRAHCGLSPTAYLQQRGEQLNHVPLPT</sequence>
<keyword evidence="1" id="KW-0805">Transcription regulation</keyword>
<name>A0A368VIJ0_9ACTN</name>
<evidence type="ECO:0000256" key="2">
    <source>
        <dbReference type="ARBA" id="ARBA00023125"/>
    </source>
</evidence>
<dbReference type="Gene3D" id="1.10.10.60">
    <property type="entry name" value="Homeodomain-like"/>
    <property type="match status" value="1"/>
</dbReference>
<dbReference type="Pfam" id="PF20240">
    <property type="entry name" value="DUF6597"/>
    <property type="match status" value="1"/>
</dbReference>
<keyword evidence="2" id="KW-0238">DNA-binding</keyword>
<protein>
    <submittedName>
        <fullName evidence="5">AraC family transcriptional regulator</fullName>
    </submittedName>
</protein>